<dbReference type="Pfam" id="PF00126">
    <property type="entry name" value="HTH_1"/>
    <property type="match status" value="1"/>
</dbReference>
<dbReference type="FunFam" id="1.10.10.10:FF:000001">
    <property type="entry name" value="LysR family transcriptional regulator"/>
    <property type="match status" value="1"/>
</dbReference>
<dbReference type="FunFam" id="3.40.190.290:FF:000001">
    <property type="entry name" value="Transcriptional regulator, LysR family"/>
    <property type="match status" value="1"/>
</dbReference>
<evidence type="ECO:0000259" key="5">
    <source>
        <dbReference type="PROSITE" id="PS50931"/>
    </source>
</evidence>
<dbReference type="PROSITE" id="PS50931">
    <property type="entry name" value="HTH_LYSR"/>
    <property type="match status" value="1"/>
</dbReference>
<dbReference type="InterPro" id="IPR036390">
    <property type="entry name" value="WH_DNA-bd_sf"/>
</dbReference>
<sequence>MNIDHLKLFSRIAITNNISQAGNELGLSPAVASAHINKLEDALGARLIHRTTRKVSLTEEGLSFLPHAEQVLEHIEAARASVGAGEASPKGTLRVAASASFAHLHLIPALSDFLTQYPELEVDFRLSDTIVDMVEGGFDVAIRIAALNDSSFVARKLADDQRIIVASPTYLENYGTPKTPQDLTNHQCLSLVGLENWQFKDGQSIKTSGHFKADNGQAIRQAATDGLGITISSIWCCYKQLKSGELVQILPSHPLSSHTAIWAVYPSSRLIAPKVRAFIDFCVARFGDRPYWNNSLSDPSYLF</sequence>
<dbReference type="CDD" id="cd08422">
    <property type="entry name" value="PBP2_CrgA_like"/>
    <property type="match status" value="1"/>
</dbReference>
<dbReference type="InterPro" id="IPR005119">
    <property type="entry name" value="LysR_subst-bd"/>
</dbReference>
<dbReference type="GO" id="GO:0003677">
    <property type="term" value="F:DNA binding"/>
    <property type="evidence" value="ECO:0007669"/>
    <property type="project" value="UniProtKB-KW"/>
</dbReference>
<keyword evidence="2" id="KW-0805">Transcription regulation</keyword>
<evidence type="ECO:0000313" key="6">
    <source>
        <dbReference type="EMBL" id="NMP31159.1"/>
    </source>
</evidence>
<dbReference type="InterPro" id="IPR000847">
    <property type="entry name" value="LysR_HTH_N"/>
</dbReference>
<dbReference type="PANTHER" id="PTHR30537:SF5">
    <property type="entry name" value="HTH-TYPE TRANSCRIPTIONAL ACTIVATOR TTDR-RELATED"/>
    <property type="match status" value="1"/>
</dbReference>
<comment type="similarity">
    <text evidence="1">Belongs to the LysR transcriptional regulatory family.</text>
</comment>
<accession>A0A7Y0Q5M8</accession>
<evidence type="ECO:0000256" key="3">
    <source>
        <dbReference type="ARBA" id="ARBA00023125"/>
    </source>
</evidence>
<evidence type="ECO:0000313" key="7">
    <source>
        <dbReference type="Proteomes" id="UP000568664"/>
    </source>
</evidence>
<dbReference type="RefSeq" id="WP_169074493.1">
    <property type="nucleotide sequence ID" value="NZ_JABBXH010000002.1"/>
</dbReference>
<organism evidence="6 7">
    <name type="scientific">Thalassotalea algicola</name>
    <dbReference type="NCBI Taxonomy" id="2716224"/>
    <lineage>
        <taxon>Bacteria</taxon>
        <taxon>Pseudomonadati</taxon>
        <taxon>Pseudomonadota</taxon>
        <taxon>Gammaproteobacteria</taxon>
        <taxon>Alteromonadales</taxon>
        <taxon>Colwelliaceae</taxon>
        <taxon>Thalassotalea</taxon>
    </lineage>
</organism>
<reference evidence="6 7" key="1">
    <citation type="submission" date="2020-04" db="EMBL/GenBank/DDBJ databases">
        <title>Thalassotalea sp. M1531, isolated from the surface of marine red alga.</title>
        <authorList>
            <person name="Pang L."/>
            <person name="Lu D.-C."/>
        </authorList>
    </citation>
    <scope>NUCLEOTIDE SEQUENCE [LARGE SCALE GENOMIC DNA]</scope>
    <source>
        <strain evidence="6 7">M1531</strain>
    </source>
</reference>
<dbReference type="InterPro" id="IPR058163">
    <property type="entry name" value="LysR-type_TF_proteobact-type"/>
</dbReference>
<name>A0A7Y0Q5M8_9GAMM</name>
<dbReference type="AlphaFoldDB" id="A0A7Y0Q5M8"/>
<dbReference type="SUPFAM" id="SSF46785">
    <property type="entry name" value="Winged helix' DNA-binding domain"/>
    <property type="match status" value="1"/>
</dbReference>
<dbReference type="PANTHER" id="PTHR30537">
    <property type="entry name" value="HTH-TYPE TRANSCRIPTIONAL REGULATOR"/>
    <property type="match status" value="1"/>
</dbReference>
<dbReference type="Pfam" id="PF03466">
    <property type="entry name" value="LysR_substrate"/>
    <property type="match status" value="1"/>
</dbReference>
<keyword evidence="3" id="KW-0238">DNA-binding</keyword>
<comment type="caution">
    <text evidence="6">The sequence shown here is derived from an EMBL/GenBank/DDBJ whole genome shotgun (WGS) entry which is preliminary data.</text>
</comment>
<keyword evidence="4" id="KW-0804">Transcription</keyword>
<dbReference type="Gene3D" id="1.10.10.10">
    <property type="entry name" value="Winged helix-like DNA-binding domain superfamily/Winged helix DNA-binding domain"/>
    <property type="match status" value="1"/>
</dbReference>
<proteinExistence type="inferred from homology"/>
<dbReference type="InterPro" id="IPR036388">
    <property type="entry name" value="WH-like_DNA-bd_sf"/>
</dbReference>
<evidence type="ECO:0000256" key="1">
    <source>
        <dbReference type="ARBA" id="ARBA00009437"/>
    </source>
</evidence>
<gene>
    <name evidence="6" type="ORF">HII17_06245</name>
</gene>
<protein>
    <submittedName>
        <fullName evidence="6">LysR family transcriptional regulator</fullName>
    </submittedName>
</protein>
<evidence type="ECO:0000256" key="4">
    <source>
        <dbReference type="ARBA" id="ARBA00023163"/>
    </source>
</evidence>
<evidence type="ECO:0000256" key="2">
    <source>
        <dbReference type="ARBA" id="ARBA00023015"/>
    </source>
</evidence>
<feature type="domain" description="HTH lysR-type" evidence="5">
    <location>
        <begin position="1"/>
        <end position="58"/>
    </location>
</feature>
<dbReference type="Proteomes" id="UP000568664">
    <property type="component" value="Unassembled WGS sequence"/>
</dbReference>
<dbReference type="EMBL" id="JABBXH010000002">
    <property type="protein sequence ID" value="NMP31159.1"/>
    <property type="molecule type" value="Genomic_DNA"/>
</dbReference>
<dbReference type="GO" id="GO:0003700">
    <property type="term" value="F:DNA-binding transcription factor activity"/>
    <property type="evidence" value="ECO:0007669"/>
    <property type="project" value="InterPro"/>
</dbReference>
<keyword evidence="7" id="KW-1185">Reference proteome</keyword>
<dbReference type="Gene3D" id="3.40.190.290">
    <property type="match status" value="1"/>
</dbReference>
<dbReference type="SUPFAM" id="SSF53850">
    <property type="entry name" value="Periplasmic binding protein-like II"/>
    <property type="match status" value="1"/>
</dbReference>